<feature type="coiled-coil region" evidence="1">
    <location>
        <begin position="354"/>
        <end position="388"/>
    </location>
</feature>
<keyword evidence="1" id="KW-0175">Coiled coil</keyword>
<dbReference type="Gene3D" id="1.10.287.1490">
    <property type="match status" value="1"/>
</dbReference>
<sequence length="477" mass="55098">MDNGSENFSEQTKGLEGDETAQLLTALKSMGVAPSQLRKYVRAAMRLRELEKQYGKSYNVLLRDYEKKFRESVKLEYAITELLEKRKRIEDDLNVYMEQHKLTLETVNKVVTVIRMLEQYSVDVNNLEILAKAAARISQAGLDVNKVFEHFARLEEADKSLRAVNEQILKEQERLSQIQAELAEKEERLRKMIQWTPELESLERIRQTLENKISELEGKHAELSRKLEEEAKQYETLIGFKGDAESVYNAIKKKKAELERLNEEVERKRETLEILEEEVSSARSLLMLLQNPELVRREDLEALSRQLANVASVKAGEIPVLKPLEHPLVENVRKKVVELVLPAIKNDLIPRWVFEKLEKEFKDVVAKKAQLEEENEKLKAELQRYVSSKPISSEETPPQSAVFFRLRKKAAPLQDDSGIRVRLKCPYCQSTNLLVLPSKGELDRCISEGELLITTCSRCAKDISVDPVYLNERFYRG</sequence>
<reference evidence="2" key="1">
    <citation type="journal article" date="2020" name="mSystems">
        <title>Genome- and Community-Level Interaction Insights into Carbon Utilization and Element Cycling Functions of Hydrothermarchaeota in Hydrothermal Sediment.</title>
        <authorList>
            <person name="Zhou Z."/>
            <person name="Liu Y."/>
            <person name="Xu W."/>
            <person name="Pan J."/>
            <person name="Luo Z.H."/>
            <person name="Li M."/>
        </authorList>
    </citation>
    <scope>NUCLEOTIDE SEQUENCE [LARGE SCALE GENOMIC DNA]</scope>
    <source>
        <strain evidence="2">SpSt-1056</strain>
    </source>
</reference>
<name>A0A7C5Q4A4_CALS0</name>
<accession>A0A7C5Q4A4</accession>
<evidence type="ECO:0000256" key="1">
    <source>
        <dbReference type="SAM" id="Coils"/>
    </source>
</evidence>
<comment type="caution">
    <text evidence="2">The sequence shown here is derived from an EMBL/GenBank/DDBJ whole genome shotgun (WGS) entry which is preliminary data.</text>
</comment>
<gene>
    <name evidence="2" type="ORF">ENM11_04550</name>
</gene>
<dbReference type="EMBL" id="DRWN01000031">
    <property type="protein sequence ID" value="HHK68409.1"/>
    <property type="molecule type" value="Genomic_DNA"/>
</dbReference>
<organism evidence="2">
    <name type="scientific">Caldiarchaeum subterraneum</name>
    <dbReference type="NCBI Taxonomy" id="311458"/>
    <lineage>
        <taxon>Archaea</taxon>
        <taxon>Nitrososphaerota</taxon>
        <taxon>Candidatus Caldarchaeales</taxon>
        <taxon>Candidatus Caldarchaeaceae</taxon>
        <taxon>Candidatus Caldarchaeum</taxon>
    </lineage>
</organism>
<proteinExistence type="predicted"/>
<feature type="coiled-coil region" evidence="1">
    <location>
        <begin position="154"/>
        <end position="285"/>
    </location>
</feature>
<protein>
    <submittedName>
        <fullName evidence="2">Uncharacterized protein</fullName>
    </submittedName>
</protein>
<dbReference type="AlphaFoldDB" id="A0A7C5Q4A4"/>
<evidence type="ECO:0000313" key="2">
    <source>
        <dbReference type="EMBL" id="HHK68409.1"/>
    </source>
</evidence>